<comment type="caution">
    <text evidence="3">The sequence shown here is derived from an EMBL/GenBank/DDBJ whole genome shotgun (WGS) entry which is preliminary data.</text>
</comment>
<reference evidence="3 4" key="1">
    <citation type="submission" date="2018-10" db="EMBL/GenBank/DDBJ databases">
        <title>Tessaracoccus antarcticuss sp. nov., isolated from sediment.</title>
        <authorList>
            <person name="Zhou L.Y."/>
            <person name="Du Z.J."/>
        </authorList>
    </citation>
    <scope>NUCLEOTIDE SEQUENCE [LARGE SCALE GENOMIC DNA]</scope>
    <source>
        <strain evidence="3 4">JDX10</strain>
    </source>
</reference>
<protein>
    <submittedName>
        <fullName evidence="3">DNA-protecting protein DprA</fullName>
    </submittedName>
</protein>
<evidence type="ECO:0000313" key="3">
    <source>
        <dbReference type="EMBL" id="RMB60286.1"/>
    </source>
</evidence>
<dbReference type="InterPro" id="IPR057666">
    <property type="entry name" value="DrpA_SLOG"/>
</dbReference>
<feature type="domain" description="Smf/DprA SLOG" evidence="2">
    <location>
        <begin position="69"/>
        <end position="287"/>
    </location>
</feature>
<comment type="similarity">
    <text evidence="1">Belongs to the DprA/Smf family.</text>
</comment>
<dbReference type="NCBIfam" id="TIGR00732">
    <property type="entry name" value="dprA"/>
    <property type="match status" value="1"/>
</dbReference>
<dbReference type="GO" id="GO:0009294">
    <property type="term" value="P:DNA-mediated transformation"/>
    <property type="evidence" value="ECO:0007669"/>
    <property type="project" value="InterPro"/>
</dbReference>
<gene>
    <name evidence="3" type="primary">dprA</name>
    <name evidence="3" type="ORF">EAX62_08720</name>
</gene>
<dbReference type="AlphaFoldDB" id="A0A3M0GSJ9"/>
<dbReference type="Gene3D" id="3.40.50.450">
    <property type="match status" value="1"/>
</dbReference>
<organism evidence="3 4">
    <name type="scientific">Tessaracoccus antarcticus</name>
    <dbReference type="NCBI Taxonomy" id="2479848"/>
    <lineage>
        <taxon>Bacteria</taxon>
        <taxon>Bacillati</taxon>
        <taxon>Actinomycetota</taxon>
        <taxon>Actinomycetes</taxon>
        <taxon>Propionibacteriales</taxon>
        <taxon>Propionibacteriaceae</taxon>
        <taxon>Tessaracoccus</taxon>
    </lineage>
</organism>
<dbReference type="PANTHER" id="PTHR43022">
    <property type="entry name" value="PROTEIN SMF"/>
    <property type="match status" value="1"/>
</dbReference>
<evidence type="ECO:0000256" key="1">
    <source>
        <dbReference type="ARBA" id="ARBA00006525"/>
    </source>
</evidence>
<accession>A0A3M0GSJ9</accession>
<evidence type="ECO:0000313" key="4">
    <source>
        <dbReference type="Proteomes" id="UP000275256"/>
    </source>
</evidence>
<keyword evidence="4" id="KW-1185">Reference proteome</keyword>
<dbReference type="EMBL" id="REFW01000002">
    <property type="protein sequence ID" value="RMB60286.1"/>
    <property type="molecule type" value="Genomic_DNA"/>
</dbReference>
<sequence>MDERSARMSLCALQSLGNPQLSELVAVHGAVEVWEAILGRDAESTWGRRASIIEPGQLVSDTHKCSARFVVPGDEEWPDSLDLLVGARLSGQGGPPLGLWVRGTVRLDELAGSVAVVGARASTSYGNHVATEFGADLGLAGRVVVSGLAFGIDAAAHRGALSARHETVAVLANGVDSAYPVAHTSLMEGVIARGAVVSEAPPGCRPLKAAFLARNRLIAALTDGVVVVEAAARSGARNTASWAAVLGRHVMAVPGPVTSSLSVTPHRLIREATATLVTSVAEVIELLSPFQPELELPLQGEDRPLDRLPERLRVLREAVAPKEEVNVSDFMTRTGLSVPECLAGVDELVELGWLEQAGEAGWRLPGRRR</sequence>
<dbReference type="OrthoDB" id="9785707at2"/>
<evidence type="ECO:0000259" key="2">
    <source>
        <dbReference type="Pfam" id="PF02481"/>
    </source>
</evidence>
<name>A0A3M0GSJ9_9ACTN</name>
<dbReference type="InterPro" id="IPR003488">
    <property type="entry name" value="DprA"/>
</dbReference>
<proteinExistence type="inferred from homology"/>
<dbReference type="PANTHER" id="PTHR43022:SF1">
    <property type="entry name" value="PROTEIN SMF"/>
    <property type="match status" value="1"/>
</dbReference>
<dbReference type="Proteomes" id="UP000275256">
    <property type="component" value="Unassembled WGS sequence"/>
</dbReference>
<dbReference type="RefSeq" id="WP_121901766.1">
    <property type="nucleotide sequence ID" value="NZ_REFW01000002.1"/>
</dbReference>
<dbReference type="Pfam" id="PF02481">
    <property type="entry name" value="DNA_processg_A"/>
    <property type="match status" value="1"/>
</dbReference>
<dbReference type="SUPFAM" id="SSF102405">
    <property type="entry name" value="MCP/YpsA-like"/>
    <property type="match status" value="1"/>
</dbReference>